<dbReference type="AlphaFoldDB" id="A0A5A7S1W9"/>
<gene>
    <name evidence="1" type="ORF">FOY51_24740</name>
</gene>
<evidence type="ECO:0000313" key="1">
    <source>
        <dbReference type="EMBL" id="KAA0017655.1"/>
    </source>
</evidence>
<protein>
    <submittedName>
        <fullName evidence="1">Uncharacterized protein</fullName>
    </submittedName>
</protein>
<dbReference type="OrthoDB" id="9808866at2"/>
<proteinExistence type="predicted"/>
<dbReference type="Proteomes" id="UP000322244">
    <property type="component" value="Unassembled WGS sequence"/>
</dbReference>
<sequence length="62" mass="6933">MASPDAARELRIDFPGMVRGSVKHLSWADWFARFDTAGLAFRFLDKTLTDGGSNFYHLVAAQ</sequence>
<evidence type="ECO:0000313" key="2">
    <source>
        <dbReference type="Proteomes" id="UP000322244"/>
    </source>
</evidence>
<reference evidence="1 2" key="1">
    <citation type="submission" date="2019-07" db="EMBL/GenBank/DDBJ databases">
        <title>Rhodococcus cavernicolus sp. nov., isolated from a cave.</title>
        <authorList>
            <person name="Lee S.D."/>
        </authorList>
    </citation>
    <scope>NUCLEOTIDE SEQUENCE [LARGE SCALE GENOMIC DNA]</scope>
    <source>
        <strain evidence="1 2">C1-24</strain>
    </source>
</reference>
<name>A0A5A7S1W9_9NOCA</name>
<keyword evidence="2" id="KW-1185">Reference proteome</keyword>
<comment type="caution">
    <text evidence="1">The sequence shown here is derived from an EMBL/GenBank/DDBJ whole genome shotgun (WGS) entry which is preliminary data.</text>
</comment>
<dbReference type="EMBL" id="VLNY01000021">
    <property type="protein sequence ID" value="KAA0017655.1"/>
    <property type="molecule type" value="Genomic_DNA"/>
</dbReference>
<organism evidence="1 2">
    <name type="scientific">Antrihabitans cavernicola</name>
    <dbReference type="NCBI Taxonomy" id="2495913"/>
    <lineage>
        <taxon>Bacteria</taxon>
        <taxon>Bacillati</taxon>
        <taxon>Actinomycetota</taxon>
        <taxon>Actinomycetes</taxon>
        <taxon>Mycobacteriales</taxon>
        <taxon>Nocardiaceae</taxon>
        <taxon>Antrihabitans</taxon>
    </lineage>
</organism>
<dbReference type="RefSeq" id="WP_149432952.1">
    <property type="nucleotide sequence ID" value="NZ_VLNY01000021.1"/>
</dbReference>
<accession>A0A5A7S1W9</accession>